<dbReference type="OrthoDB" id="370647at2"/>
<evidence type="ECO:0000313" key="2">
    <source>
        <dbReference type="EMBL" id="ORC35928.1"/>
    </source>
</evidence>
<comment type="caution">
    <text evidence="2">The sequence shown here is derived from an EMBL/GenBank/DDBJ whole genome shotgun (WGS) entry which is preliminary data.</text>
</comment>
<dbReference type="AlphaFoldDB" id="A0A1Y1RZ42"/>
<proteinExistence type="predicted"/>
<gene>
    <name evidence="2" type="ORF">B4O97_07620</name>
</gene>
<feature type="chain" id="PRO_5012621036" evidence="1">
    <location>
        <begin position="23"/>
        <end position="124"/>
    </location>
</feature>
<evidence type="ECO:0000256" key="1">
    <source>
        <dbReference type="SAM" id="SignalP"/>
    </source>
</evidence>
<organism evidence="2 3">
    <name type="scientific">Marispirochaeta aestuarii</name>
    <dbReference type="NCBI Taxonomy" id="1963862"/>
    <lineage>
        <taxon>Bacteria</taxon>
        <taxon>Pseudomonadati</taxon>
        <taxon>Spirochaetota</taxon>
        <taxon>Spirochaetia</taxon>
        <taxon>Spirochaetales</taxon>
        <taxon>Spirochaetaceae</taxon>
        <taxon>Marispirochaeta</taxon>
    </lineage>
</organism>
<reference evidence="2 3" key="1">
    <citation type="submission" date="2017-03" db="EMBL/GenBank/DDBJ databases">
        <title>Draft Genome sequence of Marispirochaeta sp. strain JC444.</title>
        <authorList>
            <person name="Shivani Y."/>
            <person name="Subhash Y."/>
            <person name="Sasikala C."/>
            <person name="Ramana C."/>
        </authorList>
    </citation>
    <scope>NUCLEOTIDE SEQUENCE [LARGE SCALE GENOMIC DNA]</scope>
    <source>
        <strain evidence="2 3">JC444</strain>
    </source>
</reference>
<dbReference type="Proteomes" id="UP000192343">
    <property type="component" value="Unassembled WGS sequence"/>
</dbReference>
<accession>A0A1Y1RZ42</accession>
<protein>
    <submittedName>
        <fullName evidence="2">Uncharacterized protein</fullName>
    </submittedName>
</protein>
<keyword evidence="3" id="KW-1185">Reference proteome</keyword>
<dbReference type="EMBL" id="MWQY01000007">
    <property type="protein sequence ID" value="ORC35928.1"/>
    <property type="molecule type" value="Genomic_DNA"/>
</dbReference>
<feature type="signal peptide" evidence="1">
    <location>
        <begin position="1"/>
        <end position="22"/>
    </location>
</feature>
<keyword evidence="1" id="KW-0732">Signal</keyword>
<evidence type="ECO:0000313" key="3">
    <source>
        <dbReference type="Proteomes" id="UP000192343"/>
    </source>
</evidence>
<sequence length="124" mass="14065">MKKTLFILVLLTFSLMFLSAEGIDMGDFPVGTWLDPNYDAVWELSVENIRILDTSENVYFDFSEATVEDFDVSGGMSGLTVSFSCPETGKFYKLTKPVSMGTAIVLEIERSDYPDYRVEMPFRK</sequence>
<name>A0A1Y1RZ42_9SPIO</name>
<dbReference type="RefSeq" id="WP_083049731.1">
    <property type="nucleotide sequence ID" value="NZ_MWQY01000007.1"/>
</dbReference>